<keyword evidence="8" id="KW-0808">Transferase</keyword>
<evidence type="ECO:0000256" key="15">
    <source>
        <dbReference type="ARBA" id="ARBA00022989"/>
    </source>
</evidence>
<dbReference type="PROSITE" id="PS00108">
    <property type="entry name" value="PROTEIN_KINASE_ST"/>
    <property type="match status" value="1"/>
</dbReference>
<dbReference type="SUPFAM" id="SSF52058">
    <property type="entry name" value="L domain-like"/>
    <property type="match status" value="1"/>
</dbReference>
<evidence type="ECO:0000256" key="1">
    <source>
        <dbReference type="ARBA" id="ARBA00004162"/>
    </source>
</evidence>
<keyword evidence="17" id="KW-0675">Receptor</keyword>
<dbReference type="Pfam" id="PF00069">
    <property type="entry name" value="Pkinase"/>
    <property type="match status" value="1"/>
</dbReference>
<evidence type="ECO:0000256" key="23">
    <source>
        <dbReference type="ARBA" id="ARBA00072040"/>
    </source>
</evidence>
<dbReference type="FunFam" id="3.30.200.20:FF:000432">
    <property type="entry name" value="LRR receptor-like serine/threonine-protein kinase EFR"/>
    <property type="match status" value="1"/>
</dbReference>
<accession>A0A368PGI8</accession>
<evidence type="ECO:0000256" key="10">
    <source>
        <dbReference type="ARBA" id="ARBA00022729"/>
    </source>
</evidence>
<dbReference type="InterPro" id="IPR011009">
    <property type="entry name" value="Kinase-like_dom_sf"/>
</dbReference>
<keyword evidence="14 24" id="KW-0067">ATP-binding</keyword>
<evidence type="ECO:0000256" key="24">
    <source>
        <dbReference type="PROSITE-ProRule" id="PRU10141"/>
    </source>
</evidence>
<dbReference type="InterPro" id="IPR001611">
    <property type="entry name" value="Leu-rich_rpt"/>
</dbReference>
<evidence type="ECO:0000256" key="14">
    <source>
        <dbReference type="ARBA" id="ARBA00022840"/>
    </source>
</evidence>
<keyword evidence="11" id="KW-0677">Repeat</keyword>
<keyword evidence="15 25" id="KW-1133">Transmembrane helix</keyword>
<evidence type="ECO:0000256" key="9">
    <source>
        <dbReference type="ARBA" id="ARBA00022692"/>
    </source>
</evidence>
<evidence type="ECO:0000256" key="16">
    <source>
        <dbReference type="ARBA" id="ARBA00023136"/>
    </source>
</evidence>
<evidence type="ECO:0000256" key="25">
    <source>
        <dbReference type="SAM" id="Phobius"/>
    </source>
</evidence>
<evidence type="ECO:0000256" key="4">
    <source>
        <dbReference type="ARBA" id="ARBA00022475"/>
    </source>
</evidence>
<dbReference type="GO" id="GO:0005886">
    <property type="term" value="C:plasma membrane"/>
    <property type="evidence" value="ECO:0007669"/>
    <property type="project" value="UniProtKB-SubCell"/>
</dbReference>
<evidence type="ECO:0000256" key="5">
    <source>
        <dbReference type="ARBA" id="ARBA00022527"/>
    </source>
</evidence>
<dbReference type="Gene3D" id="3.80.10.10">
    <property type="entry name" value="Ribonuclease Inhibitor"/>
    <property type="match status" value="1"/>
</dbReference>
<evidence type="ECO:0000313" key="27">
    <source>
        <dbReference type="EMBL" id="RCV04901.1"/>
    </source>
</evidence>
<comment type="subcellular location">
    <subcellularLocation>
        <location evidence="1">Cell membrane</location>
        <topology evidence="1">Single-pass membrane protein</topology>
    </subcellularLocation>
    <subcellularLocation>
        <location evidence="2">Endoplasmic reticulum membrane</location>
        <topology evidence="2">Single-pass membrane protein</topology>
    </subcellularLocation>
</comment>
<evidence type="ECO:0000256" key="13">
    <source>
        <dbReference type="ARBA" id="ARBA00022777"/>
    </source>
</evidence>
<evidence type="ECO:0000256" key="17">
    <source>
        <dbReference type="ARBA" id="ARBA00023170"/>
    </source>
</evidence>
<name>A0A368PGI8_SETIT</name>
<dbReference type="InterPro" id="IPR008271">
    <property type="entry name" value="Ser/Thr_kinase_AS"/>
</dbReference>
<dbReference type="InterPro" id="IPR017441">
    <property type="entry name" value="Protein_kinase_ATP_BS"/>
</dbReference>
<feature type="binding site" evidence="24">
    <location>
        <position position="332"/>
    </location>
    <ligand>
        <name>ATP</name>
        <dbReference type="ChEBI" id="CHEBI:30616"/>
    </ligand>
</feature>
<dbReference type="PROSITE" id="PS50011">
    <property type="entry name" value="PROTEIN_KINASE_DOM"/>
    <property type="match status" value="1"/>
</dbReference>
<protein>
    <recommendedName>
        <fullName evidence="23">Receptor kinase-like protein Xa21</fullName>
        <ecNumber evidence="3">2.7.11.1</ecNumber>
    </recommendedName>
</protein>
<dbReference type="OrthoDB" id="1103805at2759"/>
<dbReference type="FunFam" id="3.80.10.10:FF:000299">
    <property type="entry name" value="Piriformospora indica-insensitive protein 2"/>
    <property type="match status" value="1"/>
</dbReference>
<evidence type="ECO:0000256" key="12">
    <source>
        <dbReference type="ARBA" id="ARBA00022741"/>
    </source>
</evidence>
<gene>
    <name evidence="27" type="ORF">SETIT_1G038500v2</name>
</gene>
<comment type="catalytic activity">
    <reaction evidence="20">
        <text>L-seryl-[protein] + ATP = O-phospho-L-seryl-[protein] + ADP + H(+)</text>
        <dbReference type="Rhea" id="RHEA:17989"/>
        <dbReference type="Rhea" id="RHEA-COMP:9863"/>
        <dbReference type="Rhea" id="RHEA-COMP:11604"/>
        <dbReference type="ChEBI" id="CHEBI:15378"/>
        <dbReference type="ChEBI" id="CHEBI:29999"/>
        <dbReference type="ChEBI" id="CHEBI:30616"/>
        <dbReference type="ChEBI" id="CHEBI:83421"/>
        <dbReference type="ChEBI" id="CHEBI:456216"/>
        <dbReference type="EC" id="2.7.11.1"/>
    </reaction>
</comment>
<evidence type="ECO:0000259" key="26">
    <source>
        <dbReference type="PROSITE" id="PS50011"/>
    </source>
</evidence>
<evidence type="ECO:0000256" key="2">
    <source>
        <dbReference type="ARBA" id="ARBA00004389"/>
    </source>
</evidence>
<keyword evidence="18" id="KW-0325">Glycoprotein</keyword>
<keyword evidence="13" id="KW-0418">Kinase</keyword>
<feature type="domain" description="Protein kinase" evidence="26">
    <location>
        <begin position="303"/>
        <end position="602"/>
    </location>
</feature>
<dbReference type="InterPro" id="IPR051809">
    <property type="entry name" value="Plant_receptor-like_S/T_kinase"/>
</dbReference>
<evidence type="ECO:0000256" key="21">
    <source>
        <dbReference type="ARBA" id="ARBA00054320"/>
    </source>
</evidence>
<evidence type="ECO:0000256" key="19">
    <source>
        <dbReference type="ARBA" id="ARBA00047899"/>
    </source>
</evidence>
<dbReference type="Gene3D" id="1.10.510.10">
    <property type="entry name" value="Transferase(Phosphotransferase) domain 1"/>
    <property type="match status" value="1"/>
</dbReference>
<keyword evidence="9 25" id="KW-0812">Transmembrane</keyword>
<dbReference type="InterPro" id="IPR032675">
    <property type="entry name" value="LRR_dom_sf"/>
</dbReference>
<dbReference type="Gene3D" id="3.30.200.20">
    <property type="entry name" value="Phosphorylase Kinase, domain 1"/>
    <property type="match status" value="1"/>
</dbReference>
<sequence>MDLNRFTGSIPPTIGNLSNLLVLSFAQNNLSGRVPDSIDDLVQLTEFYLDGNNFSVDIPQGLGQWRQLEKMNLSHNSFDGSMPSAIFNISSLSQSLDLSNNYFTGPIPMEVGNLITLGRISISNNRLTGDIPSTLGTCVLLEVLHMEGNFLTGNIPESFVKLKTIKEMDLSRNNLSGKIPEFLASLSSLQPLNLSFNDFEGPTPSSGIFGNSSRVSLKGNHRLCANTPESSLPLCPELGSKGENKSVVLKIVIPIAVSAVVILLLCIVVILLRRRKEEPALQHSSLHIQKIRYEDIAKATNGFSLVNLVGLGSFGAVYKGTLPFEDDPVAIKVFNLNQYGAPKSFVSECEALRNTRHRNLVKVITLCSTVDPTGSDFKALIFQYMHNGSLERWLHPEDHGYDNKRFLSLGERINIALDIAYALDYLHNQCATPVIHCDLKPSNVLLDLEMTAYVSDFGLARFMCTTSTAVPANSTSFANLKGSIGYIPPEYGMGGQISSKGDVYSYGVLLLEMFTGTCPTHEKFIDAMSLHKHVATNFPNGVAEILDPTMLQNDLDGNSEIIQSCVLPMLKLGLSCSMASPRDRLGMAQVSAAILDIKHEFELYSGGISVKGGRAPAPLRVSSPASPPVRHRRVTREATLTHCLCRCCVSAGTQHFHDPEGRGSLP</sequence>
<evidence type="ECO:0000256" key="20">
    <source>
        <dbReference type="ARBA" id="ARBA00048679"/>
    </source>
</evidence>
<keyword evidence="16 25" id="KW-0472">Membrane</keyword>
<dbReference type="GO" id="GO:0005524">
    <property type="term" value="F:ATP binding"/>
    <property type="evidence" value="ECO:0007669"/>
    <property type="project" value="UniProtKB-UniRule"/>
</dbReference>
<reference evidence="27" key="1">
    <citation type="journal article" date="2012" name="Nat. Biotechnol.">
        <title>Reference genome sequence of the model plant Setaria.</title>
        <authorList>
            <person name="Bennetzen J.L."/>
            <person name="Schmutz J."/>
            <person name="Wang H."/>
            <person name="Percifield R."/>
            <person name="Hawkins J."/>
            <person name="Pontaroli A.C."/>
            <person name="Estep M."/>
            <person name="Feng L."/>
            <person name="Vaughn J.N."/>
            <person name="Grimwood J."/>
            <person name="Jenkins J."/>
            <person name="Barry K."/>
            <person name="Lindquist E."/>
            <person name="Hellsten U."/>
            <person name="Deshpande S."/>
            <person name="Wang X."/>
            <person name="Wu X."/>
            <person name="Mitros T."/>
            <person name="Triplett J."/>
            <person name="Yang X."/>
            <person name="Ye C.Y."/>
            <person name="Mauro-Herrera M."/>
            <person name="Wang L."/>
            <person name="Li P."/>
            <person name="Sharma M."/>
            <person name="Sharma R."/>
            <person name="Ronald P.C."/>
            <person name="Panaud O."/>
            <person name="Kellogg E.A."/>
            <person name="Brutnell T.P."/>
            <person name="Doust A.N."/>
            <person name="Tuskan G.A."/>
            <person name="Rokhsar D."/>
            <person name="Devos K.M."/>
        </authorList>
    </citation>
    <scope>NUCLEOTIDE SEQUENCE [LARGE SCALE GENOMIC DNA]</scope>
    <source>
        <strain evidence="27">Yugu1</strain>
    </source>
</reference>
<evidence type="ECO:0000256" key="22">
    <source>
        <dbReference type="ARBA" id="ARBA00056628"/>
    </source>
</evidence>
<proteinExistence type="predicted"/>
<dbReference type="SUPFAM" id="SSF56112">
    <property type="entry name" value="Protein kinase-like (PK-like)"/>
    <property type="match status" value="1"/>
</dbReference>
<comment type="function">
    <text evidence="22">The processed protein kinase Xa21 chain released by protein cleavage after X.oryzae pv. oryzae protein Ax21 detection translocates into the nucleus where it can bind and regulate WRKY62, a transcription factor. Confers resistance to the bacterial pathogen X.oryzae pv. oryzae (Xoo).</text>
</comment>
<dbReference type="FunFam" id="3.80.10.10:FF:000383">
    <property type="entry name" value="Leucine-rich repeat receptor protein kinase EMS1"/>
    <property type="match status" value="1"/>
</dbReference>
<evidence type="ECO:0000256" key="8">
    <source>
        <dbReference type="ARBA" id="ARBA00022679"/>
    </source>
</evidence>
<comment type="catalytic activity">
    <reaction evidence="19">
        <text>L-threonyl-[protein] + ATP = O-phospho-L-threonyl-[protein] + ADP + H(+)</text>
        <dbReference type="Rhea" id="RHEA:46608"/>
        <dbReference type="Rhea" id="RHEA-COMP:11060"/>
        <dbReference type="Rhea" id="RHEA-COMP:11605"/>
        <dbReference type="ChEBI" id="CHEBI:15378"/>
        <dbReference type="ChEBI" id="CHEBI:30013"/>
        <dbReference type="ChEBI" id="CHEBI:30616"/>
        <dbReference type="ChEBI" id="CHEBI:61977"/>
        <dbReference type="ChEBI" id="CHEBI:456216"/>
        <dbReference type="EC" id="2.7.11.1"/>
    </reaction>
</comment>
<keyword evidence="10" id="KW-0732">Signal</keyword>
<dbReference type="EMBL" id="CM003528">
    <property type="protein sequence ID" value="RCV04901.1"/>
    <property type="molecule type" value="Genomic_DNA"/>
</dbReference>
<dbReference type="Pfam" id="PF00560">
    <property type="entry name" value="LRR_1"/>
    <property type="match status" value="3"/>
</dbReference>
<keyword evidence="4" id="KW-1003">Cell membrane</keyword>
<dbReference type="GO" id="GO:0004674">
    <property type="term" value="F:protein serine/threonine kinase activity"/>
    <property type="evidence" value="ECO:0007669"/>
    <property type="project" value="UniProtKB-KW"/>
</dbReference>
<dbReference type="InterPro" id="IPR000719">
    <property type="entry name" value="Prot_kinase_dom"/>
</dbReference>
<dbReference type="EC" id="2.7.11.1" evidence="3"/>
<keyword evidence="6" id="KW-0597">Phosphoprotein</keyword>
<evidence type="ECO:0000256" key="3">
    <source>
        <dbReference type="ARBA" id="ARBA00012513"/>
    </source>
</evidence>
<reference evidence="27" key="2">
    <citation type="submission" date="2015-07" db="EMBL/GenBank/DDBJ databases">
        <authorList>
            <person name="Noorani M."/>
        </authorList>
    </citation>
    <scope>NUCLEOTIDE SEQUENCE</scope>
    <source>
        <strain evidence="27">Yugu1</strain>
    </source>
</reference>
<keyword evidence="7" id="KW-0433">Leucine-rich repeat</keyword>
<keyword evidence="5" id="KW-0723">Serine/threonine-protein kinase</keyword>
<evidence type="ECO:0000256" key="11">
    <source>
        <dbReference type="ARBA" id="ARBA00022737"/>
    </source>
</evidence>
<dbReference type="PANTHER" id="PTHR27008">
    <property type="entry name" value="OS04G0122200 PROTEIN"/>
    <property type="match status" value="1"/>
</dbReference>
<dbReference type="Pfam" id="PF13855">
    <property type="entry name" value="LRR_8"/>
    <property type="match status" value="2"/>
</dbReference>
<dbReference type="FunFam" id="1.10.510.10:FF:000358">
    <property type="entry name" value="Putative leucine-rich repeat receptor-like serine/threonine-protein kinase"/>
    <property type="match status" value="1"/>
</dbReference>
<dbReference type="PANTHER" id="PTHR27008:SF548">
    <property type="entry name" value="OS02G0211800 PROTEIN"/>
    <property type="match status" value="1"/>
</dbReference>
<comment type="function">
    <text evidence="21">Receptor kinase that detects X.oryzae pv. oryzae protein Ax21 to promote innate immunity. Following X.oryzae pv. oryzae protein Ax21 detection, undergoes cleavage, releasing the processed protein kinase Xa21 chain.</text>
</comment>
<dbReference type="PROSITE" id="PS00107">
    <property type="entry name" value="PROTEIN_KINASE_ATP"/>
    <property type="match status" value="1"/>
</dbReference>
<evidence type="ECO:0000256" key="6">
    <source>
        <dbReference type="ARBA" id="ARBA00022553"/>
    </source>
</evidence>
<dbReference type="GO" id="GO:0005789">
    <property type="term" value="C:endoplasmic reticulum membrane"/>
    <property type="evidence" value="ECO:0007669"/>
    <property type="project" value="UniProtKB-SubCell"/>
</dbReference>
<dbReference type="AlphaFoldDB" id="A0A368PGI8"/>
<evidence type="ECO:0000256" key="7">
    <source>
        <dbReference type="ARBA" id="ARBA00022614"/>
    </source>
</evidence>
<organism evidence="27">
    <name type="scientific">Setaria italica</name>
    <name type="common">Foxtail millet</name>
    <name type="synonym">Panicum italicum</name>
    <dbReference type="NCBI Taxonomy" id="4555"/>
    <lineage>
        <taxon>Eukaryota</taxon>
        <taxon>Viridiplantae</taxon>
        <taxon>Streptophyta</taxon>
        <taxon>Embryophyta</taxon>
        <taxon>Tracheophyta</taxon>
        <taxon>Spermatophyta</taxon>
        <taxon>Magnoliopsida</taxon>
        <taxon>Liliopsida</taxon>
        <taxon>Poales</taxon>
        <taxon>Poaceae</taxon>
        <taxon>PACMAD clade</taxon>
        <taxon>Panicoideae</taxon>
        <taxon>Panicodae</taxon>
        <taxon>Paniceae</taxon>
        <taxon>Cenchrinae</taxon>
        <taxon>Setaria</taxon>
    </lineage>
</organism>
<evidence type="ECO:0000256" key="18">
    <source>
        <dbReference type="ARBA" id="ARBA00023180"/>
    </source>
</evidence>
<feature type="transmembrane region" description="Helical" evidence="25">
    <location>
        <begin position="251"/>
        <end position="272"/>
    </location>
</feature>
<keyword evidence="12 24" id="KW-0547">Nucleotide-binding</keyword>
<dbReference type="SMART" id="SM00220">
    <property type="entry name" value="S_TKc"/>
    <property type="match status" value="1"/>
</dbReference>